<name>A0A166JNQ8_9AGAM</name>
<gene>
    <name evidence="9" type="ORF">FIBSPDRAFT_1044419</name>
</gene>
<evidence type="ECO:0000256" key="6">
    <source>
        <dbReference type="SAM" id="MobiDB-lite"/>
    </source>
</evidence>
<keyword evidence="5 7" id="KW-0472">Membrane</keyword>
<feature type="transmembrane region" description="Helical" evidence="7">
    <location>
        <begin position="145"/>
        <end position="172"/>
    </location>
</feature>
<feature type="transmembrane region" description="Helical" evidence="7">
    <location>
        <begin position="184"/>
        <end position="209"/>
    </location>
</feature>
<dbReference type="InterPro" id="IPR006685">
    <property type="entry name" value="MscS_channel_2nd"/>
</dbReference>
<feature type="compositionally biased region" description="Basic and acidic residues" evidence="6">
    <location>
        <begin position="25"/>
        <end position="34"/>
    </location>
</feature>
<dbReference type="InterPro" id="IPR010920">
    <property type="entry name" value="LSM_dom_sf"/>
</dbReference>
<evidence type="ECO:0000256" key="2">
    <source>
        <dbReference type="ARBA" id="ARBA00022692"/>
    </source>
</evidence>
<evidence type="ECO:0000259" key="8">
    <source>
        <dbReference type="PROSITE" id="PS50222"/>
    </source>
</evidence>
<dbReference type="InterPro" id="IPR002048">
    <property type="entry name" value="EF_hand_dom"/>
</dbReference>
<dbReference type="Pfam" id="PF13405">
    <property type="entry name" value="EF-hand_6"/>
    <property type="match status" value="1"/>
</dbReference>
<feature type="transmembrane region" description="Helical" evidence="7">
    <location>
        <begin position="468"/>
        <end position="488"/>
    </location>
</feature>
<keyword evidence="2 7" id="KW-0812">Transmembrane</keyword>
<evidence type="ECO:0000256" key="3">
    <source>
        <dbReference type="ARBA" id="ARBA00022837"/>
    </source>
</evidence>
<dbReference type="Pfam" id="PF25886">
    <property type="entry name" value="Msy1"/>
    <property type="match status" value="1"/>
</dbReference>
<feature type="region of interest" description="Disordered" evidence="6">
    <location>
        <begin position="25"/>
        <end position="67"/>
    </location>
</feature>
<dbReference type="Gene3D" id="2.30.30.60">
    <property type="match status" value="1"/>
</dbReference>
<feature type="region of interest" description="Disordered" evidence="6">
    <location>
        <begin position="311"/>
        <end position="348"/>
    </location>
</feature>
<organism evidence="9 10">
    <name type="scientific">Athelia psychrophila</name>
    <dbReference type="NCBI Taxonomy" id="1759441"/>
    <lineage>
        <taxon>Eukaryota</taxon>
        <taxon>Fungi</taxon>
        <taxon>Dikarya</taxon>
        <taxon>Basidiomycota</taxon>
        <taxon>Agaricomycotina</taxon>
        <taxon>Agaricomycetes</taxon>
        <taxon>Agaricomycetidae</taxon>
        <taxon>Atheliales</taxon>
        <taxon>Atheliaceae</taxon>
        <taxon>Athelia</taxon>
    </lineage>
</organism>
<evidence type="ECO:0000313" key="9">
    <source>
        <dbReference type="EMBL" id="KZP21055.1"/>
    </source>
</evidence>
<dbReference type="CDD" id="cd00051">
    <property type="entry name" value="EFh"/>
    <property type="match status" value="1"/>
</dbReference>
<evidence type="ECO:0000256" key="7">
    <source>
        <dbReference type="SAM" id="Phobius"/>
    </source>
</evidence>
<feature type="region of interest" description="Disordered" evidence="6">
    <location>
        <begin position="713"/>
        <end position="743"/>
    </location>
</feature>
<dbReference type="InterPro" id="IPR018247">
    <property type="entry name" value="EF_Hand_1_Ca_BS"/>
</dbReference>
<dbReference type="EMBL" id="KV417550">
    <property type="protein sequence ID" value="KZP21055.1"/>
    <property type="molecule type" value="Genomic_DNA"/>
</dbReference>
<evidence type="ECO:0000256" key="5">
    <source>
        <dbReference type="ARBA" id="ARBA00023136"/>
    </source>
</evidence>
<dbReference type="Gene3D" id="1.10.238.10">
    <property type="entry name" value="EF-hand"/>
    <property type="match status" value="1"/>
</dbReference>
<dbReference type="SMART" id="SM00054">
    <property type="entry name" value="EFh"/>
    <property type="match status" value="1"/>
</dbReference>
<dbReference type="InterPro" id="IPR058650">
    <property type="entry name" value="Msy1/2-like"/>
</dbReference>
<dbReference type="InterPro" id="IPR011992">
    <property type="entry name" value="EF-hand-dom_pair"/>
</dbReference>
<evidence type="ECO:0000256" key="4">
    <source>
        <dbReference type="ARBA" id="ARBA00022989"/>
    </source>
</evidence>
<dbReference type="PANTHER" id="PTHR31323">
    <property type="entry name" value="MECHANOSENSITIVE ION CHANNEL PROTEIN MSY2"/>
    <property type="match status" value="1"/>
</dbReference>
<comment type="subcellular location">
    <subcellularLocation>
        <location evidence="1">Membrane</location>
    </subcellularLocation>
</comment>
<proteinExistence type="predicted"/>
<feature type="transmembrane region" description="Helical" evidence="7">
    <location>
        <begin position="494"/>
        <end position="519"/>
    </location>
</feature>
<reference evidence="9 10" key="1">
    <citation type="journal article" date="2016" name="Mol. Biol. Evol.">
        <title>Comparative Genomics of Early-Diverging Mushroom-Forming Fungi Provides Insights into the Origins of Lignocellulose Decay Capabilities.</title>
        <authorList>
            <person name="Nagy L.G."/>
            <person name="Riley R."/>
            <person name="Tritt A."/>
            <person name="Adam C."/>
            <person name="Daum C."/>
            <person name="Floudas D."/>
            <person name="Sun H."/>
            <person name="Yadav J.S."/>
            <person name="Pangilinan J."/>
            <person name="Larsson K.H."/>
            <person name="Matsuura K."/>
            <person name="Barry K."/>
            <person name="Labutti K."/>
            <person name="Kuo R."/>
            <person name="Ohm R.A."/>
            <person name="Bhattacharya S.S."/>
            <person name="Shirouzu T."/>
            <person name="Yoshinaga Y."/>
            <person name="Martin F.M."/>
            <person name="Grigoriev I.V."/>
            <person name="Hibbett D.S."/>
        </authorList>
    </citation>
    <scope>NUCLEOTIDE SEQUENCE [LARGE SCALE GENOMIC DNA]</scope>
    <source>
        <strain evidence="9 10">CBS 109695</strain>
    </source>
</reference>
<dbReference type="AlphaFoldDB" id="A0A166JNQ8"/>
<dbReference type="OrthoDB" id="544685at2759"/>
<dbReference type="Proteomes" id="UP000076532">
    <property type="component" value="Unassembled WGS sequence"/>
</dbReference>
<dbReference type="GO" id="GO:0006874">
    <property type="term" value="P:intracellular calcium ion homeostasis"/>
    <property type="evidence" value="ECO:0007669"/>
    <property type="project" value="TreeGrafter"/>
</dbReference>
<evidence type="ECO:0000256" key="1">
    <source>
        <dbReference type="ARBA" id="ARBA00004370"/>
    </source>
</evidence>
<dbReference type="PANTHER" id="PTHR31323:SF11">
    <property type="entry name" value="EF-HAND DOMAIN-CONTAINING PROTEIN"/>
    <property type="match status" value="1"/>
</dbReference>
<dbReference type="SUPFAM" id="SSF50182">
    <property type="entry name" value="Sm-like ribonucleoproteins"/>
    <property type="match status" value="1"/>
</dbReference>
<sequence>MPGGTTLPGDSIPLPALLIPKEHDYAPSFERTHSDTTQPVHFEDERDASEVISDTDTDATNSSDEFNWDEEEEEAKEAHRIAGTKAKRGRLLYLGFMKLARPVRVILLGIIGAGILIAPLVVVELKFKSSPARPQVHVWSLWLSIIWAASCVTYIVVDSLPRLSVALIILFGGQVERLKTEVELVLAVSVWLKLFVDISCAWIALGALVDFYHPDGGYWPIINHVMEALFTSSILLLVEKLFLHFVAISFHRKALSERLAENRLGLKALDRLSNAQPVVTKKSPYGKRGHKSHGTSSIDFSALYNRKSTTKDQNIGETSGITSPEAVPQPTHHKGRSGHEDRKRKRRKAMASIIVDQVGSAIGQITLKNSKFNKAGELGGLSSARRLARKLFATLSDVSPPRSHLIVDDFTPYFRSTSDAQEAFDLFDKDGNGDISKKEMRDAVQRIYRERKSLVASLKDVSSAVAKLDAVLLVIVLILVGFVCLLIFNRSDTITSLVPLATICLGFSFIFGHTLQLLFESLIFIFSTHVFDVGDLVMIDDQPLIVREFGLFATTFRRTDGQEIIAPNSLLNSTKLVHNMRRSGSMWETTNLTISYSTPLEIVDQLKTKLRQYITDNSRDWAGFDLNIDRMEYQNAIWLIVAVQHRPNWQDWGGRWGRRTAFMRHLKSVLEELDVRYTMPVQPILMPNKPTFLNMSPRMRPSAQNSAQNMDNREMMGNAGSFLGSSTLNRAPTRGLRPGDSNF</sequence>
<dbReference type="SUPFAM" id="SSF47473">
    <property type="entry name" value="EF-hand"/>
    <property type="match status" value="1"/>
</dbReference>
<feature type="domain" description="EF-hand" evidence="8">
    <location>
        <begin position="415"/>
        <end position="450"/>
    </location>
</feature>
<accession>A0A166JNQ8</accession>
<dbReference type="GO" id="GO:0005262">
    <property type="term" value="F:calcium channel activity"/>
    <property type="evidence" value="ECO:0007669"/>
    <property type="project" value="TreeGrafter"/>
</dbReference>
<dbReference type="Pfam" id="PF00924">
    <property type="entry name" value="MS_channel_2nd"/>
    <property type="match status" value="1"/>
</dbReference>
<dbReference type="GO" id="GO:0005509">
    <property type="term" value="F:calcium ion binding"/>
    <property type="evidence" value="ECO:0007669"/>
    <property type="project" value="InterPro"/>
</dbReference>
<dbReference type="PROSITE" id="PS50222">
    <property type="entry name" value="EF_HAND_2"/>
    <property type="match status" value="1"/>
</dbReference>
<evidence type="ECO:0000313" key="10">
    <source>
        <dbReference type="Proteomes" id="UP000076532"/>
    </source>
</evidence>
<feature type="transmembrane region" description="Helical" evidence="7">
    <location>
        <begin position="105"/>
        <end position="125"/>
    </location>
</feature>
<keyword evidence="4 7" id="KW-1133">Transmembrane helix</keyword>
<feature type="compositionally biased region" description="Polar residues" evidence="6">
    <location>
        <begin position="311"/>
        <end position="322"/>
    </location>
</feature>
<dbReference type="InterPro" id="IPR023408">
    <property type="entry name" value="MscS_beta-dom_sf"/>
</dbReference>
<keyword evidence="3" id="KW-0106">Calcium</keyword>
<keyword evidence="10" id="KW-1185">Reference proteome</keyword>
<protein>
    <recommendedName>
        <fullName evidence="8">EF-hand domain-containing protein</fullName>
    </recommendedName>
</protein>
<dbReference type="STRING" id="436010.A0A166JNQ8"/>
<dbReference type="GO" id="GO:0016020">
    <property type="term" value="C:membrane"/>
    <property type="evidence" value="ECO:0007669"/>
    <property type="project" value="UniProtKB-SubCell"/>
</dbReference>
<feature type="compositionally biased region" description="Basic residues" evidence="6">
    <location>
        <begin position="331"/>
        <end position="348"/>
    </location>
</feature>
<dbReference type="PROSITE" id="PS00018">
    <property type="entry name" value="EF_HAND_1"/>
    <property type="match status" value="1"/>
</dbReference>